<evidence type="ECO:0000313" key="1">
    <source>
        <dbReference type="EMBL" id="KAG2228104.1"/>
    </source>
</evidence>
<keyword evidence="2" id="KW-1185">Reference proteome</keyword>
<dbReference type="OrthoDB" id="2289830at2759"/>
<proteinExistence type="predicted"/>
<dbReference type="AlphaFoldDB" id="A0A8H7SD40"/>
<evidence type="ECO:0000313" key="2">
    <source>
        <dbReference type="Proteomes" id="UP000646827"/>
    </source>
</evidence>
<reference evidence="1 2" key="1">
    <citation type="submission" date="2020-12" db="EMBL/GenBank/DDBJ databases">
        <title>Metabolic potential, ecology and presence of endohyphal bacteria is reflected in genomic diversity of Mucoromycotina.</title>
        <authorList>
            <person name="Muszewska A."/>
            <person name="Okrasinska A."/>
            <person name="Steczkiewicz K."/>
            <person name="Drgas O."/>
            <person name="Orlowska M."/>
            <person name="Perlinska-Lenart U."/>
            <person name="Aleksandrzak-Piekarczyk T."/>
            <person name="Szatraj K."/>
            <person name="Zielenkiewicz U."/>
            <person name="Pilsyk S."/>
            <person name="Malc E."/>
            <person name="Mieczkowski P."/>
            <person name="Kruszewska J.S."/>
            <person name="Biernat P."/>
            <person name="Pawlowska J."/>
        </authorList>
    </citation>
    <scope>NUCLEOTIDE SEQUENCE [LARGE SCALE GENOMIC DNA]</scope>
    <source>
        <strain evidence="1 2">CBS 142.35</strain>
    </source>
</reference>
<comment type="caution">
    <text evidence="1">The sequence shown here is derived from an EMBL/GenBank/DDBJ whole genome shotgun (WGS) entry which is preliminary data.</text>
</comment>
<organism evidence="1 2">
    <name type="scientific">Circinella minor</name>
    <dbReference type="NCBI Taxonomy" id="1195481"/>
    <lineage>
        <taxon>Eukaryota</taxon>
        <taxon>Fungi</taxon>
        <taxon>Fungi incertae sedis</taxon>
        <taxon>Mucoromycota</taxon>
        <taxon>Mucoromycotina</taxon>
        <taxon>Mucoromycetes</taxon>
        <taxon>Mucorales</taxon>
        <taxon>Lichtheimiaceae</taxon>
        <taxon>Circinella</taxon>
    </lineage>
</organism>
<dbReference type="EMBL" id="JAEPRB010000002">
    <property type="protein sequence ID" value="KAG2228104.1"/>
    <property type="molecule type" value="Genomic_DNA"/>
</dbReference>
<protein>
    <submittedName>
        <fullName evidence="1">Uncharacterized protein</fullName>
    </submittedName>
</protein>
<gene>
    <name evidence="1" type="ORF">INT45_009150</name>
</gene>
<dbReference type="Proteomes" id="UP000646827">
    <property type="component" value="Unassembled WGS sequence"/>
</dbReference>
<name>A0A8H7SD40_9FUNG</name>
<sequence>MLSFLNPRQQQLVDGDLYNTLPQSSNSNTFLAFIKRSHLLVRKKPISISSTLSTIHSSLSDNSIGTEQKYQHAQRYYKGKSRRRITFSRVVIVNDPATFLIVKEGHNKSNNLGRKPSRQRIDEWLRRSSRRTYLTTVT</sequence>
<accession>A0A8H7SD40</accession>